<feature type="chain" id="PRO_5041355534" evidence="1">
    <location>
        <begin position="35"/>
        <end position="57"/>
    </location>
</feature>
<evidence type="ECO:0000313" key="3">
    <source>
        <dbReference type="Proteomes" id="UP001177670"/>
    </source>
</evidence>
<evidence type="ECO:0000256" key="1">
    <source>
        <dbReference type="SAM" id="SignalP"/>
    </source>
</evidence>
<keyword evidence="1" id="KW-0732">Signal</keyword>
<keyword evidence="3" id="KW-1185">Reference proteome</keyword>
<protein>
    <submittedName>
        <fullName evidence="2">Uncharacterized protein</fullName>
    </submittedName>
</protein>
<proteinExistence type="predicted"/>
<evidence type="ECO:0000313" key="2">
    <source>
        <dbReference type="EMBL" id="KAK1127375.1"/>
    </source>
</evidence>
<feature type="signal peptide" evidence="1">
    <location>
        <begin position="1"/>
        <end position="34"/>
    </location>
</feature>
<sequence length="57" mass="6460">MAKRMGMYGQDTRTGWLWLAVPLGWLLLDESTGAEDLMEDIGTGPPARRLIRTLENR</sequence>
<dbReference type="Proteomes" id="UP001177670">
    <property type="component" value="Unassembled WGS sequence"/>
</dbReference>
<reference evidence="2" key="1">
    <citation type="submission" date="2021-10" db="EMBL/GenBank/DDBJ databases">
        <title>Melipona bicolor Genome sequencing and assembly.</title>
        <authorList>
            <person name="Araujo N.S."/>
            <person name="Arias M.C."/>
        </authorList>
    </citation>
    <scope>NUCLEOTIDE SEQUENCE</scope>
    <source>
        <strain evidence="2">USP_2M_L1-L4_2017</strain>
        <tissue evidence="2">Whole body</tissue>
    </source>
</reference>
<name>A0AA40FYL7_9HYME</name>
<accession>A0AA40FYL7</accession>
<gene>
    <name evidence="2" type="ORF">K0M31_003916</name>
</gene>
<organism evidence="2 3">
    <name type="scientific">Melipona bicolor</name>
    <dbReference type="NCBI Taxonomy" id="60889"/>
    <lineage>
        <taxon>Eukaryota</taxon>
        <taxon>Metazoa</taxon>
        <taxon>Ecdysozoa</taxon>
        <taxon>Arthropoda</taxon>
        <taxon>Hexapoda</taxon>
        <taxon>Insecta</taxon>
        <taxon>Pterygota</taxon>
        <taxon>Neoptera</taxon>
        <taxon>Endopterygota</taxon>
        <taxon>Hymenoptera</taxon>
        <taxon>Apocrita</taxon>
        <taxon>Aculeata</taxon>
        <taxon>Apoidea</taxon>
        <taxon>Anthophila</taxon>
        <taxon>Apidae</taxon>
        <taxon>Melipona</taxon>
    </lineage>
</organism>
<dbReference type="EMBL" id="JAHYIQ010000012">
    <property type="protein sequence ID" value="KAK1127375.1"/>
    <property type="molecule type" value="Genomic_DNA"/>
</dbReference>
<dbReference type="AlphaFoldDB" id="A0AA40FYL7"/>
<comment type="caution">
    <text evidence="2">The sequence shown here is derived from an EMBL/GenBank/DDBJ whole genome shotgun (WGS) entry which is preliminary data.</text>
</comment>